<evidence type="ECO:0000256" key="10">
    <source>
        <dbReference type="ARBA" id="ARBA00048475"/>
    </source>
</evidence>
<dbReference type="OrthoDB" id="9801549at2"/>
<evidence type="ECO:0000256" key="2">
    <source>
        <dbReference type="ARBA" id="ARBA00010190"/>
    </source>
</evidence>
<name>A0A1I4WGU7_9GAMM</name>
<dbReference type="EC" id="6.3.2.6" evidence="3 11"/>
<evidence type="ECO:0000256" key="9">
    <source>
        <dbReference type="ARBA" id="ARBA00030409"/>
    </source>
</evidence>
<dbReference type="GO" id="GO:0005524">
    <property type="term" value="F:ATP binding"/>
    <property type="evidence" value="ECO:0007669"/>
    <property type="project" value="UniProtKB-KW"/>
</dbReference>
<dbReference type="EMBL" id="FOVC01000002">
    <property type="protein sequence ID" value="SFN12625.1"/>
    <property type="molecule type" value="Genomic_DNA"/>
</dbReference>
<dbReference type="FunFam" id="3.30.470.20:FF:000006">
    <property type="entry name" value="Phosphoribosylaminoimidazole-succinocarboxamide synthase"/>
    <property type="match status" value="1"/>
</dbReference>
<dbReference type="GO" id="GO:0009236">
    <property type="term" value="P:cobalamin biosynthetic process"/>
    <property type="evidence" value="ECO:0007669"/>
    <property type="project" value="InterPro"/>
</dbReference>
<comment type="catalytic activity">
    <reaction evidence="10 11">
        <text>5-amino-1-(5-phospho-D-ribosyl)imidazole-4-carboxylate + L-aspartate + ATP = (2S)-2-[5-amino-1-(5-phospho-beta-D-ribosyl)imidazole-4-carboxamido]succinate + ADP + phosphate + 2 H(+)</text>
        <dbReference type="Rhea" id="RHEA:22628"/>
        <dbReference type="ChEBI" id="CHEBI:15378"/>
        <dbReference type="ChEBI" id="CHEBI:29991"/>
        <dbReference type="ChEBI" id="CHEBI:30616"/>
        <dbReference type="ChEBI" id="CHEBI:43474"/>
        <dbReference type="ChEBI" id="CHEBI:58443"/>
        <dbReference type="ChEBI" id="CHEBI:77657"/>
        <dbReference type="ChEBI" id="CHEBI:456216"/>
        <dbReference type="EC" id="6.3.2.6"/>
    </reaction>
</comment>
<dbReference type="Gene3D" id="3.30.200.20">
    <property type="entry name" value="Phosphorylase Kinase, domain 1"/>
    <property type="match status" value="1"/>
</dbReference>
<feature type="domain" description="SAICAR synthetase/ADE2 N-terminal" evidence="12">
    <location>
        <begin position="7"/>
        <end position="231"/>
    </location>
</feature>
<dbReference type="UniPathway" id="UPA00074">
    <property type="reaction ID" value="UER00131"/>
</dbReference>
<dbReference type="PROSITE" id="PS01058">
    <property type="entry name" value="SAICAR_SYNTHETASE_2"/>
    <property type="match status" value="1"/>
</dbReference>
<evidence type="ECO:0000256" key="4">
    <source>
        <dbReference type="ARBA" id="ARBA00016460"/>
    </source>
</evidence>
<dbReference type="HAMAP" id="MF_00137">
    <property type="entry name" value="SAICAR_synth"/>
    <property type="match status" value="1"/>
</dbReference>
<dbReference type="STRING" id="1367852.SAMN05216516_102483"/>
<comment type="similarity">
    <text evidence="2 11">Belongs to the SAICAR synthetase family.</text>
</comment>
<dbReference type="InterPro" id="IPR050089">
    <property type="entry name" value="SAICAR_synthetase"/>
</dbReference>
<reference evidence="14" key="1">
    <citation type="submission" date="2016-10" db="EMBL/GenBank/DDBJ databases">
        <authorList>
            <person name="Varghese N."/>
            <person name="Submissions S."/>
        </authorList>
    </citation>
    <scope>NUCLEOTIDE SEQUENCE [LARGE SCALE GENOMIC DNA]</scope>
    <source>
        <strain evidence="14">N6PO6</strain>
    </source>
</reference>
<evidence type="ECO:0000256" key="6">
    <source>
        <dbReference type="ARBA" id="ARBA00022741"/>
    </source>
</evidence>
<keyword evidence="14" id="KW-1185">Reference proteome</keyword>
<dbReference type="GO" id="GO:0005829">
    <property type="term" value="C:cytosol"/>
    <property type="evidence" value="ECO:0007669"/>
    <property type="project" value="TreeGrafter"/>
</dbReference>
<dbReference type="PANTHER" id="PTHR43599:SF3">
    <property type="entry name" value="SI:DKEY-6E2.2"/>
    <property type="match status" value="1"/>
</dbReference>
<gene>
    <name evidence="11" type="primary">purC</name>
    <name evidence="13" type="ORF">SAMN05216516_102483</name>
</gene>
<dbReference type="AlphaFoldDB" id="A0A1I4WGU7"/>
<dbReference type="InterPro" id="IPR033934">
    <property type="entry name" value="SAICAR_synt_PurC"/>
</dbReference>
<dbReference type="SUPFAM" id="SSF56104">
    <property type="entry name" value="SAICAR synthase-like"/>
    <property type="match status" value="1"/>
</dbReference>
<evidence type="ECO:0000256" key="11">
    <source>
        <dbReference type="HAMAP-Rule" id="MF_00137"/>
    </source>
</evidence>
<dbReference type="FunFam" id="3.30.200.20:FF:000086">
    <property type="entry name" value="Phosphoribosylaminoimidazole-succinocarboxamide synthase"/>
    <property type="match status" value="1"/>
</dbReference>
<dbReference type="PANTHER" id="PTHR43599">
    <property type="entry name" value="MULTIFUNCTIONAL PROTEIN ADE2"/>
    <property type="match status" value="1"/>
</dbReference>
<dbReference type="InterPro" id="IPR018236">
    <property type="entry name" value="SAICAR_synthetase_CS"/>
</dbReference>
<proteinExistence type="inferred from homology"/>
<dbReference type="GO" id="GO:0004639">
    <property type="term" value="F:phosphoribosylaminoimidazolesuccinocarboxamide synthase activity"/>
    <property type="evidence" value="ECO:0007669"/>
    <property type="project" value="UniProtKB-UniRule"/>
</dbReference>
<evidence type="ECO:0000259" key="12">
    <source>
        <dbReference type="Pfam" id="PF01259"/>
    </source>
</evidence>
<dbReference type="NCBIfam" id="TIGR00081">
    <property type="entry name" value="purC"/>
    <property type="match status" value="1"/>
</dbReference>
<keyword evidence="6 11" id="KW-0547">Nucleotide-binding</keyword>
<dbReference type="CDD" id="cd01415">
    <property type="entry name" value="SAICAR_synt_PurC"/>
    <property type="match status" value="1"/>
</dbReference>
<keyword evidence="7 11" id="KW-0658">Purine biosynthesis</keyword>
<protein>
    <recommendedName>
        <fullName evidence="4 11">Phosphoribosylaminoimidazole-succinocarboxamide synthase</fullName>
        <ecNumber evidence="3 11">6.3.2.6</ecNumber>
    </recommendedName>
    <alternativeName>
        <fullName evidence="9 11">SAICAR synthetase</fullName>
    </alternativeName>
</protein>
<dbReference type="InterPro" id="IPR028923">
    <property type="entry name" value="SAICAR_synt/ADE2_N"/>
</dbReference>
<evidence type="ECO:0000256" key="8">
    <source>
        <dbReference type="ARBA" id="ARBA00022840"/>
    </source>
</evidence>
<keyword evidence="8 11" id="KW-0067">ATP-binding</keyword>
<keyword evidence="5 11" id="KW-0436">Ligase</keyword>
<dbReference type="Proteomes" id="UP000242222">
    <property type="component" value="Unassembled WGS sequence"/>
</dbReference>
<accession>A0A1I4WGU7</accession>
<evidence type="ECO:0000313" key="14">
    <source>
        <dbReference type="Proteomes" id="UP000242222"/>
    </source>
</evidence>
<evidence type="ECO:0000256" key="7">
    <source>
        <dbReference type="ARBA" id="ARBA00022755"/>
    </source>
</evidence>
<comment type="pathway">
    <text evidence="1 11">Purine metabolism; IMP biosynthesis via de novo pathway; 5-amino-1-(5-phospho-D-ribosyl)imidazole-4-carboxamide from 5-amino-1-(5-phospho-D-ribosyl)imidazole-4-carboxylate: step 1/2.</text>
</comment>
<evidence type="ECO:0000313" key="13">
    <source>
        <dbReference type="EMBL" id="SFN12625.1"/>
    </source>
</evidence>
<evidence type="ECO:0000256" key="1">
    <source>
        <dbReference type="ARBA" id="ARBA00004672"/>
    </source>
</evidence>
<dbReference type="InterPro" id="IPR001636">
    <property type="entry name" value="SAICAR_synth"/>
</dbReference>
<organism evidence="13 14">
    <name type="scientific">Izhakiella capsodis</name>
    <dbReference type="NCBI Taxonomy" id="1367852"/>
    <lineage>
        <taxon>Bacteria</taxon>
        <taxon>Pseudomonadati</taxon>
        <taxon>Pseudomonadota</taxon>
        <taxon>Gammaproteobacteria</taxon>
        <taxon>Enterobacterales</taxon>
        <taxon>Erwiniaceae</taxon>
        <taxon>Izhakiella</taxon>
    </lineage>
</organism>
<evidence type="ECO:0000256" key="3">
    <source>
        <dbReference type="ARBA" id="ARBA00012217"/>
    </source>
</evidence>
<dbReference type="Pfam" id="PF01259">
    <property type="entry name" value="SAICAR_synt"/>
    <property type="match status" value="1"/>
</dbReference>
<sequence>MQKQAELYRGKAKTVYSTDNPDLLILEFRNDTSAGDGARIEQFERKGKVNNRFNYFIMKKLEQAGIPTQIEALLSDNEALVKKLEMVPVECVMRNRAAGSLVKRLGVEEGIELDPPLFDLFLKNDTMHDPMINESYCETFGWVSKAHLARMRELTYKANEVLLRLFDDAGLILVDFKLEFGLFNGEVVLGDEFSPDGARLWDKQTMDKMDKDRFRQSLGGVIEAYEEVARRLGVNLD</sequence>
<dbReference type="Gene3D" id="3.30.470.20">
    <property type="entry name" value="ATP-grasp fold, B domain"/>
    <property type="match status" value="1"/>
</dbReference>
<evidence type="ECO:0000256" key="5">
    <source>
        <dbReference type="ARBA" id="ARBA00022598"/>
    </source>
</evidence>
<dbReference type="RefSeq" id="WP_092876050.1">
    <property type="nucleotide sequence ID" value="NZ_FOVC01000002.1"/>
</dbReference>
<dbReference type="GO" id="GO:0006189">
    <property type="term" value="P:'de novo' IMP biosynthetic process"/>
    <property type="evidence" value="ECO:0007669"/>
    <property type="project" value="UniProtKB-UniRule"/>
</dbReference>